<proteinExistence type="predicted"/>
<dbReference type="Proteomes" id="UP001497482">
    <property type="component" value="Chromosome 15"/>
</dbReference>
<reference evidence="2 3" key="1">
    <citation type="submission" date="2024-04" db="EMBL/GenBank/DDBJ databases">
        <authorList>
            <person name="Waldvogel A.-M."/>
            <person name="Schoenle A."/>
        </authorList>
    </citation>
    <scope>NUCLEOTIDE SEQUENCE [LARGE SCALE GENOMIC DNA]</scope>
</reference>
<organism evidence="2 3">
    <name type="scientific">Knipowitschia caucasica</name>
    <name type="common">Caucasian dwarf goby</name>
    <name type="synonym">Pomatoschistus caucasicus</name>
    <dbReference type="NCBI Taxonomy" id="637954"/>
    <lineage>
        <taxon>Eukaryota</taxon>
        <taxon>Metazoa</taxon>
        <taxon>Chordata</taxon>
        <taxon>Craniata</taxon>
        <taxon>Vertebrata</taxon>
        <taxon>Euteleostomi</taxon>
        <taxon>Actinopterygii</taxon>
        <taxon>Neopterygii</taxon>
        <taxon>Teleostei</taxon>
        <taxon>Neoteleostei</taxon>
        <taxon>Acanthomorphata</taxon>
        <taxon>Gobiaria</taxon>
        <taxon>Gobiiformes</taxon>
        <taxon>Gobioidei</taxon>
        <taxon>Gobiidae</taxon>
        <taxon>Gobiinae</taxon>
        <taxon>Knipowitschia</taxon>
    </lineage>
</organism>
<feature type="compositionally biased region" description="Basic and acidic residues" evidence="1">
    <location>
        <begin position="166"/>
        <end position="189"/>
    </location>
</feature>
<sequence length="227" mass="24774">MHRREQPAGAGAGQGSQRPEPQNEHRTVSPATQTARLQPDEMLLDHFGDFNNASLFDGFEQRDPVVSPPRDSPPHARTRTNEAVTLPDPLMEPLDSASASCCRDGIDSGTLIRQATSIVLCAREKHHLSQTGVNDVVAAIQEYQGVFGCLRATLQAHSSFTRARAKVNEPRRRSETRPDTERERGRSSLDRFTSNSLRAVVAGGAVMVFNEARKEAGGFAVCGGIRE</sequence>
<protein>
    <submittedName>
        <fullName evidence="2">Uncharacterized protein</fullName>
    </submittedName>
</protein>
<evidence type="ECO:0000313" key="2">
    <source>
        <dbReference type="EMBL" id="CAL1581931.1"/>
    </source>
</evidence>
<feature type="region of interest" description="Disordered" evidence="1">
    <location>
        <begin position="1"/>
        <end position="43"/>
    </location>
</feature>
<keyword evidence="3" id="KW-1185">Reference proteome</keyword>
<name>A0AAV2JYW4_KNICA</name>
<dbReference type="AlphaFoldDB" id="A0AAV2JYW4"/>
<evidence type="ECO:0000256" key="1">
    <source>
        <dbReference type="SAM" id="MobiDB-lite"/>
    </source>
</evidence>
<gene>
    <name evidence="2" type="ORF">KC01_LOCUS12643</name>
</gene>
<feature type="region of interest" description="Disordered" evidence="1">
    <location>
        <begin position="163"/>
        <end position="189"/>
    </location>
</feature>
<dbReference type="EMBL" id="OZ035837">
    <property type="protein sequence ID" value="CAL1581931.1"/>
    <property type="molecule type" value="Genomic_DNA"/>
</dbReference>
<evidence type="ECO:0000313" key="3">
    <source>
        <dbReference type="Proteomes" id="UP001497482"/>
    </source>
</evidence>
<accession>A0AAV2JYW4</accession>
<feature type="region of interest" description="Disordered" evidence="1">
    <location>
        <begin position="60"/>
        <end position="92"/>
    </location>
</feature>